<dbReference type="InterPro" id="IPR004101">
    <property type="entry name" value="Mur_ligase_C"/>
</dbReference>
<evidence type="ECO:0000256" key="7">
    <source>
        <dbReference type="ARBA" id="ARBA00013023"/>
    </source>
</evidence>
<keyword evidence="12 23" id="KW-0547">Nucleotide-binding</keyword>
<comment type="catalytic activity">
    <reaction evidence="22">
        <text>7,8-dihydropteroate + L-glutamate + ATP = 7,8-dihydrofolate + ADP + phosphate + H(+)</text>
        <dbReference type="Rhea" id="RHEA:23584"/>
        <dbReference type="ChEBI" id="CHEBI:15378"/>
        <dbReference type="ChEBI" id="CHEBI:17839"/>
        <dbReference type="ChEBI" id="CHEBI:29985"/>
        <dbReference type="ChEBI" id="CHEBI:30616"/>
        <dbReference type="ChEBI" id="CHEBI:43474"/>
        <dbReference type="ChEBI" id="CHEBI:57451"/>
        <dbReference type="ChEBI" id="CHEBI:456216"/>
        <dbReference type="EC" id="6.3.2.12"/>
    </reaction>
</comment>
<evidence type="ECO:0000256" key="10">
    <source>
        <dbReference type="ARBA" id="ARBA00022598"/>
    </source>
</evidence>
<dbReference type="OrthoDB" id="9809356at2"/>
<keyword evidence="24" id="KW-1133">Transmembrane helix</keyword>
<dbReference type="EMBL" id="QOVF01000001">
    <property type="protein sequence ID" value="KAA0696600.1"/>
    <property type="molecule type" value="Genomic_DNA"/>
</dbReference>
<evidence type="ECO:0000256" key="9">
    <source>
        <dbReference type="ARBA" id="ARBA00019357"/>
    </source>
</evidence>
<comment type="subunit">
    <text evidence="6">Monomer.</text>
</comment>
<evidence type="ECO:0000259" key="25">
    <source>
        <dbReference type="Pfam" id="PF02875"/>
    </source>
</evidence>
<accession>A0A7V7GX52</accession>
<dbReference type="UniPathway" id="UPA00077">
    <property type="reaction ID" value="UER00157"/>
</dbReference>
<keyword evidence="24" id="KW-0812">Transmembrane</keyword>
<feature type="transmembrane region" description="Helical" evidence="24">
    <location>
        <begin position="403"/>
        <end position="421"/>
    </location>
</feature>
<protein>
    <recommendedName>
        <fullName evidence="9">Dihydrofolate synthase/folylpolyglutamate synthase</fullName>
        <ecNumber evidence="7">6.3.2.12</ecNumber>
        <ecNumber evidence="8">6.3.2.17</ecNumber>
    </recommendedName>
    <alternativeName>
        <fullName evidence="18">Folylpoly-gamma-glutamate synthetase-dihydrofolate synthetase</fullName>
    </alternativeName>
    <alternativeName>
        <fullName evidence="16">Folylpolyglutamate synthetase</fullName>
    </alternativeName>
    <alternativeName>
        <fullName evidence="17">Tetrahydrofolylpolyglutamate synthase</fullName>
    </alternativeName>
</protein>
<evidence type="ECO:0000313" key="27">
    <source>
        <dbReference type="EMBL" id="KAA0696600.1"/>
    </source>
</evidence>
<evidence type="ECO:0000256" key="8">
    <source>
        <dbReference type="ARBA" id="ARBA00013025"/>
    </source>
</evidence>
<keyword evidence="14" id="KW-0460">Magnesium</keyword>
<dbReference type="RefSeq" id="WP_149331549.1">
    <property type="nucleotide sequence ID" value="NZ_QOVF01000001.1"/>
</dbReference>
<evidence type="ECO:0000256" key="5">
    <source>
        <dbReference type="ARBA" id="ARBA00008276"/>
    </source>
</evidence>
<comment type="pathway">
    <text evidence="4">Cofactor biosynthesis; tetrahydrofolylpolyglutamate biosynthesis.</text>
</comment>
<comment type="function">
    <text evidence="2">Functions in two distinct reactions of the de novo folate biosynthetic pathway. Catalyzes the addition of a glutamate residue to dihydropteroate (7,8-dihydropteroate or H2Pte) to form dihydrofolate (7,8-dihydrofolate monoglutamate or H2Pte-Glu). Also catalyzes successive additions of L-glutamate to tetrahydrofolate or 10-formyltetrahydrofolate or 5,10-methylenetetrahydrofolate, leading to folylpolyglutamate derivatives.</text>
</comment>
<comment type="catalytic activity">
    <reaction evidence="21">
        <text>(6R)-5,10-methylenetetrahydrofolyl-(gamma-L-Glu)(n) + L-glutamate + ATP = (6R)-5,10-methylenetetrahydrofolyl-(gamma-L-Glu)(n+1) + ADP + phosphate + H(+)</text>
        <dbReference type="Rhea" id="RHEA:51912"/>
        <dbReference type="Rhea" id="RHEA-COMP:13257"/>
        <dbReference type="Rhea" id="RHEA-COMP:13258"/>
        <dbReference type="ChEBI" id="CHEBI:15378"/>
        <dbReference type="ChEBI" id="CHEBI:29985"/>
        <dbReference type="ChEBI" id="CHEBI:30616"/>
        <dbReference type="ChEBI" id="CHEBI:43474"/>
        <dbReference type="ChEBI" id="CHEBI:136572"/>
        <dbReference type="ChEBI" id="CHEBI:456216"/>
        <dbReference type="EC" id="6.3.2.17"/>
    </reaction>
</comment>
<dbReference type="InterPro" id="IPR013221">
    <property type="entry name" value="Mur_ligase_cen"/>
</dbReference>
<dbReference type="PANTHER" id="PTHR11136">
    <property type="entry name" value="FOLYLPOLYGLUTAMATE SYNTHASE-RELATED"/>
    <property type="match status" value="1"/>
</dbReference>
<comment type="caution">
    <text evidence="27">The sequence shown here is derived from an EMBL/GenBank/DDBJ whole genome shotgun (WGS) entry which is preliminary data.</text>
</comment>
<dbReference type="NCBIfam" id="TIGR01499">
    <property type="entry name" value="folC"/>
    <property type="match status" value="1"/>
</dbReference>
<dbReference type="PIRSF" id="PIRSF001563">
    <property type="entry name" value="Folylpolyglu_synth"/>
    <property type="match status" value="1"/>
</dbReference>
<feature type="domain" description="Mur ligase central" evidence="26">
    <location>
        <begin position="47"/>
        <end position="185"/>
    </location>
</feature>
<evidence type="ECO:0000256" key="4">
    <source>
        <dbReference type="ARBA" id="ARBA00005150"/>
    </source>
</evidence>
<dbReference type="Gene3D" id="3.90.190.20">
    <property type="entry name" value="Mur ligase, C-terminal domain"/>
    <property type="match status" value="1"/>
</dbReference>
<evidence type="ECO:0000256" key="17">
    <source>
        <dbReference type="ARBA" id="ARBA00030592"/>
    </source>
</evidence>
<dbReference type="GO" id="GO:0005737">
    <property type="term" value="C:cytoplasm"/>
    <property type="evidence" value="ECO:0007669"/>
    <property type="project" value="TreeGrafter"/>
</dbReference>
<proteinExistence type="inferred from homology"/>
<dbReference type="SUPFAM" id="SSF53244">
    <property type="entry name" value="MurD-like peptide ligases, peptide-binding domain"/>
    <property type="match status" value="1"/>
</dbReference>
<dbReference type="EC" id="6.3.2.12" evidence="7"/>
<dbReference type="InterPro" id="IPR001645">
    <property type="entry name" value="Folylpolyglutamate_synth"/>
</dbReference>
<evidence type="ECO:0000256" key="16">
    <source>
        <dbReference type="ARBA" id="ARBA00030048"/>
    </source>
</evidence>
<comment type="catalytic activity">
    <reaction evidence="20">
        <text>10-formyltetrahydrofolyl-(gamma-L-Glu)(n) + L-glutamate + ATP = 10-formyltetrahydrofolyl-(gamma-L-Glu)(n+1) + ADP + phosphate + H(+)</text>
        <dbReference type="Rhea" id="RHEA:51904"/>
        <dbReference type="Rhea" id="RHEA-COMP:13088"/>
        <dbReference type="Rhea" id="RHEA-COMP:14300"/>
        <dbReference type="ChEBI" id="CHEBI:15378"/>
        <dbReference type="ChEBI" id="CHEBI:29985"/>
        <dbReference type="ChEBI" id="CHEBI:30616"/>
        <dbReference type="ChEBI" id="CHEBI:43474"/>
        <dbReference type="ChEBI" id="CHEBI:134413"/>
        <dbReference type="ChEBI" id="CHEBI:456216"/>
        <dbReference type="EC" id="6.3.2.17"/>
    </reaction>
</comment>
<evidence type="ECO:0000256" key="1">
    <source>
        <dbReference type="ARBA" id="ARBA00001946"/>
    </source>
</evidence>
<dbReference type="InterPro" id="IPR036565">
    <property type="entry name" value="Mur-like_cat_sf"/>
</dbReference>
<evidence type="ECO:0000256" key="11">
    <source>
        <dbReference type="ARBA" id="ARBA00022723"/>
    </source>
</evidence>
<name>A0A7V7GX52_9GAMM</name>
<comment type="pathway">
    <text evidence="3">Cofactor biosynthesis; tetrahydrofolate biosynthesis; 7,8-dihydrofolate from 2-amino-4-hydroxy-6-hydroxymethyl-7,8-dihydropteridine diphosphate and 4-aminobenzoate: step 2/2.</text>
</comment>
<dbReference type="AlphaFoldDB" id="A0A7V7GX52"/>
<evidence type="ECO:0000256" key="20">
    <source>
        <dbReference type="ARBA" id="ARBA00047808"/>
    </source>
</evidence>
<dbReference type="EC" id="6.3.2.17" evidence="8"/>
<evidence type="ECO:0000256" key="22">
    <source>
        <dbReference type="ARBA" id="ARBA00049161"/>
    </source>
</evidence>
<dbReference type="GO" id="GO:0046656">
    <property type="term" value="P:folic acid biosynthetic process"/>
    <property type="evidence" value="ECO:0007669"/>
    <property type="project" value="UniProtKB-KW"/>
</dbReference>
<keyword evidence="15" id="KW-0289">Folate biosynthesis</keyword>
<evidence type="ECO:0000256" key="12">
    <source>
        <dbReference type="ARBA" id="ARBA00022741"/>
    </source>
</evidence>
<evidence type="ECO:0000256" key="15">
    <source>
        <dbReference type="ARBA" id="ARBA00022909"/>
    </source>
</evidence>
<dbReference type="Pfam" id="PF02875">
    <property type="entry name" value="Mur_ligase_C"/>
    <property type="match status" value="1"/>
</dbReference>
<comment type="similarity">
    <text evidence="5 23">Belongs to the folylpolyglutamate synthase family.</text>
</comment>
<comment type="catalytic activity">
    <reaction evidence="19">
        <text>(6S)-5,6,7,8-tetrahydrofolyl-(gamma-L-Glu)(n) + L-glutamate + ATP = (6S)-5,6,7,8-tetrahydrofolyl-(gamma-L-Glu)(n+1) + ADP + phosphate + H(+)</text>
        <dbReference type="Rhea" id="RHEA:10580"/>
        <dbReference type="Rhea" id="RHEA-COMP:14738"/>
        <dbReference type="Rhea" id="RHEA-COMP:14740"/>
        <dbReference type="ChEBI" id="CHEBI:15378"/>
        <dbReference type="ChEBI" id="CHEBI:29985"/>
        <dbReference type="ChEBI" id="CHEBI:30616"/>
        <dbReference type="ChEBI" id="CHEBI:43474"/>
        <dbReference type="ChEBI" id="CHEBI:141005"/>
        <dbReference type="ChEBI" id="CHEBI:456216"/>
        <dbReference type="EC" id="6.3.2.17"/>
    </reaction>
</comment>
<organism evidence="27 28">
    <name type="scientific">Halopseudomonas laoshanensis</name>
    <dbReference type="NCBI Taxonomy" id="2268758"/>
    <lineage>
        <taxon>Bacteria</taxon>
        <taxon>Pseudomonadati</taxon>
        <taxon>Pseudomonadota</taxon>
        <taxon>Gammaproteobacteria</taxon>
        <taxon>Pseudomonadales</taxon>
        <taxon>Pseudomonadaceae</taxon>
        <taxon>Halopseudomonas</taxon>
    </lineage>
</organism>
<evidence type="ECO:0000256" key="14">
    <source>
        <dbReference type="ARBA" id="ARBA00022842"/>
    </source>
</evidence>
<dbReference type="SUPFAM" id="SSF53623">
    <property type="entry name" value="MurD-like peptide ligases, catalytic domain"/>
    <property type="match status" value="1"/>
</dbReference>
<keyword evidence="13 23" id="KW-0067">ATP-binding</keyword>
<dbReference type="GO" id="GO:0046654">
    <property type="term" value="P:tetrahydrofolate biosynthetic process"/>
    <property type="evidence" value="ECO:0007669"/>
    <property type="project" value="UniProtKB-UniPathway"/>
</dbReference>
<reference evidence="27 28" key="1">
    <citation type="submission" date="2018-07" db="EMBL/GenBank/DDBJ databases">
        <title>Pseudomonas laoshanensis sp. nov., isolated from soil.</title>
        <authorList>
            <person name="Sun J."/>
            <person name="Yu L."/>
            <person name="Wang M."/>
            <person name="Zhang C."/>
        </authorList>
    </citation>
    <scope>NUCLEOTIDE SEQUENCE [LARGE SCALE GENOMIC DNA]</scope>
    <source>
        <strain evidence="27 28">Y22</strain>
    </source>
</reference>
<comment type="cofactor">
    <cofactor evidence="1">
        <name>Mg(2+)</name>
        <dbReference type="ChEBI" id="CHEBI:18420"/>
    </cofactor>
</comment>
<keyword evidence="11" id="KW-0479">Metal-binding</keyword>
<dbReference type="GO" id="GO:0046872">
    <property type="term" value="F:metal ion binding"/>
    <property type="evidence" value="ECO:0007669"/>
    <property type="project" value="UniProtKB-KW"/>
</dbReference>
<evidence type="ECO:0000256" key="24">
    <source>
        <dbReference type="SAM" id="Phobius"/>
    </source>
</evidence>
<keyword evidence="24" id="KW-0472">Membrane</keyword>
<dbReference type="GO" id="GO:0004326">
    <property type="term" value="F:tetrahydrofolylpolyglutamate synthase activity"/>
    <property type="evidence" value="ECO:0007669"/>
    <property type="project" value="UniProtKB-EC"/>
</dbReference>
<gene>
    <name evidence="27" type="ORF">DT594_04505</name>
</gene>
<dbReference type="NCBIfam" id="NF008101">
    <property type="entry name" value="PRK10846.1"/>
    <property type="match status" value="1"/>
</dbReference>
<evidence type="ECO:0000256" key="3">
    <source>
        <dbReference type="ARBA" id="ARBA00004799"/>
    </source>
</evidence>
<dbReference type="Pfam" id="PF08245">
    <property type="entry name" value="Mur_ligase_M"/>
    <property type="match status" value="1"/>
</dbReference>
<dbReference type="Proteomes" id="UP000463138">
    <property type="component" value="Unassembled WGS sequence"/>
</dbReference>
<dbReference type="GO" id="GO:0005524">
    <property type="term" value="F:ATP binding"/>
    <property type="evidence" value="ECO:0007669"/>
    <property type="project" value="UniProtKB-KW"/>
</dbReference>
<evidence type="ECO:0000256" key="21">
    <source>
        <dbReference type="ARBA" id="ARBA00049035"/>
    </source>
</evidence>
<dbReference type="FunFam" id="3.40.1190.10:FF:000004">
    <property type="entry name" value="Dihydrofolate synthase/folylpolyglutamate synthase"/>
    <property type="match status" value="1"/>
</dbReference>
<keyword evidence="28" id="KW-1185">Reference proteome</keyword>
<evidence type="ECO:0000313" key="28">
    <source>
        <dbReference type="Proteomes" id="UP000463138"/>
    </source>
</evidence>
<dbReference type="InterPro" id="IPR036615">
    <property type="entry name" value="Mur_ligase_C_dom_sf"/>
</dbReference>
<evidence type="ECO:0000256" key="23">
    <source>
        <dbReference type="PIRNR" id="PIRNR001563"/>
    </source>
</evidence>
<evidence type="ECO:0000256" key="19">
    <source>
        <dbReference type="ARBA" id="ARBA00047493"/>
    </source>
</evidence>
<evidence type="ECO:0000259" key="26">
    <source>
        <dbReference type="Pfam" id="PF08245"/>
    </source>
</evidence>
<dbReference type="GO" id="GO:0008841">
    <property type="term" value="F:dihydrofolate synthase activity"/>
    <property type="evidence" value="ECO:0007669"/>
    <property type="project" value="UniProtKB-EC"/>
</dbReference>
<evidence type="ECO:0000256" key="18">
    <source>
        <dbReference type="ARBA" id="ARBA00032510"/>
    </source>
</evidence>
<evidence type="ECO:0000256" key="13">
    <source>
        <dbReference type="ARBA" id="ARBA00022840"/>
    </source>
</evidence>
<keyword evidence="10 23" id="KW-0436">Ligase</keyword>
<sequence>MAHTDLAGWLARLEQLHPTEIDMGLQRVATVAARMGLSRPAPLVFTVTGTNGKGSTCATLDALLRHAGLRSGVYTSPHLLAYNERVCIDGKPVSDDSLCEAFARIEAARAETSLTYFEFGTLAALLLFEQAELDAVVLEVGLGGRLDAVNIVDADVAVVTSIGLDHQEYLGNTRESVGYEKAGILRPSIKLVCSEIDLPSTFVAEVGRQQALMLQRNKDYGWRAEGGHWLLYGRDARGESRSVTGLPAVSLPKDNLVTALQAFWAAGLELSDKQIVDALANVCVPGRMQRRTVSWRGQPRQLLLDVGHNPHAAAFLAAELESDSVERLAVFGLLADKDLAGVVAPLVGVFSRWALAPLPSPRTRPVSDLATCLTVLGERSEGYGSVAEALEQSLDTTPASTEIVIFGSFFCVSAAILWLNLQSRDLNNG</sequence>
<feature type="domain" description="Mur ligase C-terminal" evidence="25">
    <location>
        <begin position="286"/>
        <end position="408"/>
    </location>
</feature>
<evidence type="ECO:0000256" key="6">
    <source>
        <dbReference type="ARBA" id="ARBA00011245"/>
    </source>
</evidence>
<dbReference type="PANTHER" id="PTHR11136:SF0">
    <property type="entry name" value="DIHYDROFOLATE SYNTHETASE-RELATED"/>
    <property type="match status" value="1"/>
</dbReference>
<evidence type="ECO:0000256" key="2">
    <source>
        <dbReference type="ARBA" id="ARBA00002714"/>
    </source>
</evidence>
<dbReference type="Gene3D" id="3.40.1190.10">
    <property type="entry name" value="Mur-like, catalytic domain"/>
    <property type="match status" value="1"/>
</dbReference>